<organism evidence="2 3">
    <name type="scientific">Verticillium longisporum</name>
    <name type="common">Verticillium dahliae var. longisporum</name>
    <dbReference type="NCBI Taxonomy" id="100787"/>
    <lineage>
        <taxon>Eukaryota</taxon>
        <taxon>Fungi</taxon>
        <taxon>Dikarya</taxon>
        <taxon>Ascomycota</taxon>
        <taxon>Pezizomycotina</taxon>
        <taxon>Sordariomycetes</taxon>
        <taxon>Hypocreomycetidae</taxon>
        <taxon>Glomerellales</taxon>
        <taxon>Plectosphaerellaceae</taxon>
        <taxon>Verticillium</taxon>
    </lineage>
</organism>
<evidence type="ECO:0000313" key="2">
    <source>
        <dbReference type="EMBL" id="CRK45248.1"/>
    </source>
</evidence>
<name>A0A0G4NFM8_VERLO</name>
<evidence type="ECO:0000313" key="3">
    <source>
        <dbReference type="Proteomes" id="UP000045706"/>
    </source>
</evidence>
<dbReference type="EMBL" id="CVQI01034634">
    <property type="protein sequence ID" value="CRK45248.1"/>
    <property type="molecule type" value="Genomic_DNA"/>
</dbReference>
<accession>A0A0G4NFM8</accession>
<evidence type="ECO:0000256" key="1">
    <source>
        <dbReference type="SAM" id="MobiDB-lite"/>
    </source>
</evidence>
<reference evidence="3" key="1">
    <citation type="submission" date="2015-05" db="EMBL/GenBank/DDBJ databases">
        <authorList>
            <person name="Fogelqvist Johan"/>
        </authorList>
    </citation>
    <scope>NUCLEOTIDE SEQUENCE [LARGE SCALE GENOMIC DNA]</scope>
</reference>
<sequence>KHSHCDGCASTAHDPPAFERGPLAEPAPTAAAQHLHPPAMVLLQVQY</sequence>
<gene>
    <name evidence="2" type="ORF">BN1723_019676</name>
</gene>
<protein>
    <submittedName>
        <fullName evidence="2">Uncharacterized protein</fullName>
    </submittedName>
</protein>
<feature type="region of interest" description="Disordered" evidence="1">
    <location>
        <begin position="1"/>
        <end position="30"/>
    </location>
</feature>
<proteinExistence type="predicted"/>
<feature type="non-terminal residue" evidence="2">
    <location>
        <position position="1"/>
    </location>
</feature>
<dbReference type="Proteomes" id="UP000045706">
    <property type="component" value="Unassembled WGS sequence"/>
</dbReference>
<dbReference type="AlphaFoldDB" id="A0A0G4NFM8"/>